<dbReference type="RefSeq" id="WP_065394411.1">
    <property type="nucleotide sequence ID" value="NZ_MAYH01000023.1"/>
</dbReference>
<organism evidence="1 2">
    <name type="scientific">Chryseobacterium artocarpi</name>
    <dbReference type="NCBI Taxonomy" id="1414727"/>
    <lineage>
        <taxon>Bacteria</taxon>
        <taxon>Pseudomonadati</taxon>
        <taxon>Bacteroidota</taxon>
        <taxon>Flavobacteriia</taxon>
        <taxon>Flavobacteriales</taxon>
        <taxon>Weeksellaceae</taxon>
        <taxon>Chryseobacterium group</taxon>
        <taxon>Chryseobacterium</taxon>
    </lineage>
</organism>
<accession>A0A1B8ZKU8</accession>
<dbReference type="AlphaFoldDB" id="A0A1B8ZKU8"/>
<keyword evidence="2" id="KW-1185">Reference proteome</keyword>
<dbReference type="Gene3D" id="3.40.1580.10">
    <property type="entry name" value="SMI1/KNR4-like"/>
    <property type="match status" value="2"/>
</dbReference>
<proteinExistence type="predicted"/>
<evidence type="ECO:0000313" key="1">
    <source>
        <dbReference type="EMBL" id="OCA72184.1"/>
    </source>
</evidence>
<sequence length="370" mass="43804">MKINLPDHWSNFIKIFTKKHKETIIYDVIRVFRNEEEIQERYDTYEFEDYLPEYIPIADDSGGQVAVISKNNKDTKVYLTSYGVLQEEYLEVLDRDLLHWMQRKFPFESKKNELSETDIEKRKNENTLLLERISSFTDIREFLKKTIAIEGIALPEYYAPIEHIYYFQDGYHYNSVENKNLTSDKPGDFKSNWIVLATNYFDDPFFIDLNEAEQMFPVYFAYHGQGDWEPIKIADSLKIFQEILEDVQNMRYDKTALINYFDENIDVENLFWKDVYLTIEDESVLDWEEIKQESFDSIGSKVNLYITDVGPNKMKVIALLKKEFDISGSEALELSKSPRILFTTGYSKWLQKTSKELEDLGAQVEFEILD</sequence>
<evidence type="ECO:0000313" key="2">
    <source>
        <dbReference type="Proteomes" id="UP000092651"/>
    </source>
</evidence>
<comment type="caution">
    <text evidence="1">The sequence shown here is derived from an EMBL/GenBank/DDBJ whole genome shotgun (WGS) entry which is preliminary data.</text>
</comment>
<evidence type="ECO:0008006" key="3">
    <source>
        <dbReference type="Google" id="ProtNLM"/>
    </source>
</evidence>
<protein>
    <recommendedName>
        <fullName evidence="3">Knr4/Smi1-like domain-containing protein</fullName>
    </recommendedName>
</protein>
<dbReference type="Proteomes" id="UP000092651">
    <property type="component" value="Unassembled WGS sequence"/>
</dbReference>
<reference evidence="1 2" key="1">
    <citation type="submission" date="2016-07" db="EMBL/GenBank/DDBJ databases">
        <authorList>
            <person name="Jeong J.-J."/>
            <person name="Kim D.W."/>
            <person name="Sang M.K."/>
            <person name="Choi I.-G."/>
            <person name="Kim K.D."/>
        </authorList>
    </citation>
    <scope>NUCLEOTIDE SEQUENCE [LARGE SCALE GENOMIC DNA]</scope>
    <source>
        <strain evidence="1 2">UTM-3</strain>
    </source>
</reference>
<dbReference type="SUPFAM" id="SSF54736">
    <property type="entry name" value="ClpS-like"/>
    <property type="match status" value="1"/>
</dbReference>
<dbReference type="InterPro" id="IPR037883">
    <property type="entry name" value="Knr4/Smi1-like_sf"/>
</dbReference>
<dbReference type="OrthoDB" id="8444591at2"/>
<name>A0A1B8ZKU8_9FLAO</name>
<gene>
    <name evidence="1" type="ORF">BBI01_08535</name>
</gene>
<dbReference type="EMBL" id="MAYH01000023">
    <property type="protein sequence ID" value="OCA72184.1"/>
    <property type="molecule type" value="Genomic_DNA"/>
</dbReference>
<dbReference type="InterPro" id="IPR014719">
    <property type="entry name" value="Ribosomal_bL12_C/ClpS-like"/>
</dbReference>